<dbReference type="Proteomes" id="UP001207742">
    <property type="component" value="Unassembled WGS sequence"/>
</dbReference>
<evidence type="ECO:0000256" key="4">
    <source>
        <dbReference type="ARBA" id="ARBA00022806"/>
    </source>
</evidence>
<dbReference type="CDD" id="cd18808">
    <property type="entry name" value="SF1_C_Upf1"/>
    <property type="match status" value="1"/>
</dbReference>
<sequence length="994" mass="114008">MKHQEHLPFLKYWRNTLADAARVEINVNKTIHLSDIDIDWQQGAIPPASAHALIEQVERQLNESKGRTDEAEEEWEYLEEVQVLMAPFRVSPLPEYIKLSGETGIFYPFWVRAILNKKGLLKPDEDTFPYIPRVYLEPQVNQNINFTFSHVERIDQAFSQPYTGNGRWKNYYHYLQQTFQSITDNALEQYTTANFTTTYQSTIVVNETLSSAADGIVQLYDYLIEKQETPALLKTICTKQDTPLQSLLSIDEMEKNSAGHIGQMGYEFPLSISQRKSLYHFNQLTTGDILAVNGPPGTGKTTLLQSIVANEVVKSAIRGGEPVVILACSTNNQAVTNIIDSFSHVKQQQGMLYQRWLPELTGFGLYLPSAGKQVSKEVLYFKKRTGGFPTEIENSQYIARATQLYTDKFREYSGIQELDIQAIITHLQSILQEQQQKLDAGIRIWQQYKTIPALISQLNPEPSFRLFEQQQLNETLLQELETNIKALETKVSDYLDKESFWMKLFSCLKFVKEKRATRLKQLFRDCPLAYDSINFYEIKSFHRFFDEKLLLIKQIKTCNNDWQNWKKQHQVHGNPPQTDAGFREAERQSQAYFYDELEKGIKHNLFHLAIHYWEGRWIQATSKVIAEGTLHRNGIEHAKNRWRRFSMLTPCFVSTFYMAPKFFTYSKFIKKTFSGNVYENPPLLDFIDLLIVDEAGQVSPEIGVASFSLAKKAVVVGDTQQIEPVWNVPQKVDFANLLRYTAIKEEHVIQALLEKGFLSSSGSIMKLAQKSSPYHPYPDMERGMLLTEHRRCFDEIIAYCNNLAYNGLLEPKKGPARDTLFPPMQFIPVTGTSVNIGTSRGNYEEAHAIANWLIQHHTAILRHYQQKEAADALKDKRPPKVLQLANLIGIITPFTGQKFILQSVLRKSGLYTPGLTIGTVHALQGAERSIILFSSTYGSNDSNRSYFFDVGVNMLNVAVSRAKEAFIFFGTQENYDKKNNTHSAKLYRHIQQIP</sequence>
<dbReference type="InterPro" id="IPR027417">
    <property type="entry name" value="P-loop_NTPase"/>
</dbReference>
<evidence type="ECO:0000313" key="9">
    <source>
        <dbReference type="EMBL" id="MCW3486856.1"/>
    </source>
</evidence>
<evidence type="ECO:0000256" key="1">
    <source>
        <dbReference type="ARBA" id="ARBA00007913"/>
    </source>
</evidence>
<feature type="domain" description="DNA2/NAM7 helicase helicase" evidence="7">
    <location>
        <begin position="271"/>
        <end position="349"/>
    </location>
</feature>
<dbReference type="Pfam" id="PF13087">
    <property type="entry name" value="AAA_12"/>
    <property type="match status" value="1"/>
</dbReference>
<proteinExistence type="inferred from homology"/>
<dbReference type="Pfam" id="PF13086">
    <property type="entry name" value="AAA_11"/>
    <property type="match status" value="1"/>
</dbReference>
<dbReference type="EMBL" id="JAPDNS010000002">
    <property type="protein sequence ID" value="MCW3486856.1"/>
    <property type="molecule type" value="Genomic_DNA"/>
</dbReference>
<dbReference type="InterPro" id="IPR047187">
    <property type="entry name" value="SF1_C_Upf1"/>
</dbReference>
<evidence type="ECO:0000256" key="3">
    <source>
        <dbReference type="ARBA" id="ARBA00022801"/>
    </source>
</evidence>
<keyword evidence="6" id="KW-0175">Coiled coil</keyword>
<evidence type="ECO:0000313" key="10">
    <source>
        <dbReference type="Proteomes" id="UP001207742"/>
    </source>
</evidence>
<reference evidence="9 10" key="1">
    <citation type="submission" date="2022-10" db="EMBL/GenBank/DDBJ databases">
        <title>Chitinophaga nivalis PC15 sp. nov., isolated from Pyeongchang county, South Korea.</title>
        <authorList>
            <person name="Trinh H.N."/>
        </authorList>
    </citation>
    <scope>NUCLEOTIDE SEQUENCE [LARGE SCALE GENOMIC DNA]</scope>
    <source>
        <strain evidence="9 10">PC14</strain>
    </source>
</reference>
<dbReference type="PANTHER" id="PTHR43788:SF8">
    <property type="entry name" value="DNA-BINDING PROTEIN SMUBP-2"/>
    <property type="match status" value="1"/>
</dbReference>
<organism evidence="9 10">
    <name type="scientific">Chitinophaga nivalis</name>
    <dbReference type="NCBI Taxonomy" id="2991709"/>
    <lineage>
        <taxon>Bacteria</taxon>
        <taxon>Pseudomonadati</taxon>
        <taxon>Bacteroidota</taxon>
        <taxon>Chitinophagia</taxon>
        <taxon>Chitinophagales</taxon>
        <taxon>Chitinophagaceae</taxon>
        <taxon>Chitinophaga</taxon>
    </lineage>
</organism>
<dbReference type="Gene3D" id="3.40.50.300">
    <property type="entry name" value="P-loop containing nucleotide triphosphate hydrolases"/>
    <property type="match status" value="2"/>
</dbReference>
<keyword evidence="3" id="KW-0378">Hydrolase</keyword>
<dbReference type="SUPFAM" id="SSF52540">
    <property type="entry name" value="P-loop containing nucleoside triphosphate hydrolases"/>
    <property type="match status" value="2"/>
</dbReference>
<comment type="similarity">
    <text evidence="1">Belongs to the DNA2/NAM7 helicase family.</text>
</comment>
<dbReference type="InterPro" id="IPR041679">
    <property type="entry name" value="DNA2/NAM7-like_C"/>
</dbReference>
<dbReference type="InterPro" id="IPR050534">
    <property type="entry name" value="Coronavir_polyprotein_1ab"/>
</dbReference>
<evidence type="ECO:0000256" key="5">
    <source>
        <dbReference type="ARBA" id="ARBA00022840"/>
    </source>
</evidence>
<dbReference type="InterPro" id="IPR041677">
    <property type="entry name" value="DNA2/NAM7_AAA_11"/>
</dbReference>
<evidence type="ECO:0000259" key="7">
    <source>
        <dbReference type="Pfam" id="PF13086"/>
    </source>
</evidence>
<evidence type="ECO:0000256" key="6">
    <source>
        <dbReference type="SAM" id="Coils"/>
    </source>
</evidence>
<comment type="caution">
    <text evidence="9">The sequence shown here is derived from an EMBL/GenBank/DDBJ whole genome shotgun (WGS) entry which is preliminary data.</text>
</comment>
<accession>A0ABT3ISB5</accession>
<feature type="domain" description="DNA2/NAM7 helicase-like C-terminal" evidence="8">
    <location>
        <begin position="782"/>
        <end position="972"/>
    </location>
</feature>
<keyword evidence="4" id="KW-0347">Helicase</keyword>
<evidence type="ECO:0000256" key="2">
    <source>
        <dbReference type="ARBA" id="ARBA00022741"/>
    </source>
</evidence>
<keyword evidence="2" id="KW-0547">Nucleotide-binding</keyword>
<keyword evidence="10" id="KW-1185">Reference proteome</keyword>
<gene>
    <name evidence="9" type="ORF">OL497_23370</name>
</gene>
<name>A0ABT3ISB5_9BACT</name>
<dbReference type="PANTHER" id="PTHR43788">
    <property type="entry name" value="DNA2/NAM7 HELICASE FAMILY MEMBER"/>
    <property type="match status" value="1"/>
</dbReference>
<feature type="coiled-coil region" evidence="6">
    <location>
        <begin position="470"/>
        <end position="497"/>
    </location>
</feature>
<evidence type="ECO:0000259" key="8">
    <source>
        <dbReference type="Pfam" id="PF13087"/>
    </source>
</evidence>
<protein>
    <submittedName>
        <fullName evidence="9">AAA domain-containing protein</fullName>
    </submittedName>
</protein>
<keyword evidence="5" id="KW-0067">ATP-binding</keyword>